<dbReference type="UniPathway" id="UPA00143"/>
<keyword evidence="5" id="KW-0808">Transferase</keyword>
<dbReference type="PANTHER" id="PTHR23315:SF275">
    <property type="entry name" value="U-BOX DOMAIN-CONTAINING PROTEIN 13"/>
    <property type="match status" value="1"/>
</dbReference>
<dbReference type="InterPro" id="IPR059179">
    <property type="entry name" value="MLKL-like_MCAfunc"/>
</dbReference>
<evidence type="ECO:0000313" key="11">
    <source>
        <dbReference type="Proteomes" id="UP000239757"/>
    </source>
</evidence>
<protein>
    <recommendedName>
        <fullName evidence="4">RING-type E3 ubiquitin transferase</fullName>
        <ecNumber evidence="4">2.3.2.27</ecNumber>
    </recommendedName>
</protein>
<comment type="function">
    <text evidence="2">Functions as an E3 ubiquitin ligase.</text>
</comment>
<dbReference type="EMBL" id="KZ662833">
    <property type="protein sequence ID" value="PPS18444.1"/>
    <property type="molecule type" value="Genomic_DNA"/>
</dbReference>
<dbReference type="InterPro" id="IPR013083">
    <property type="entry name" value="Znf_RING/FYVE/PHD"/>
</dbReference>
<evidence type="ECO:0000256" key="2">
    <source>
        <dbReference type="ARBA" id="ARBA00003861"/>
    </source>
</evidence>
<comment type="pathway">
    <text evidence="3">Protein modification; protein ubiquitination.</text>
</comment>
<dbReference type="CDD" id="cd16664">
    <property type="entry name" value="RING-Ubox_PUB"/>
    <property type="match status" value="1"/>
</dbReference>
<evidence type="ECO:0000256" key="4">
    <source>
        <dbReference type="ARBA" id="ARBA00012483"/>
    </source>
</evidence>
<evidence type="ECO:0000256" key="8">
    <source>
        <dbReference type="SAM" id="MobiDB-lite"/>
    </source>
</evidence>
<dbReference type="GO" id="GO:0007166">
    <property type="term" value="P:cell surface receptor signaling pathway"/>
    <property type="evidence" value="ECO:0007669"/>
    <property type="project" value="InterPro"/>
</dbReference>
<evidence type="ECO:0000313" key="10">
    <source>
        <dbReference type="EMBL" id="PPS18444.1"/>
    </source>
</evidence>
<dbReference type="Gene3D" id="3.30.40.10">
    <property type="entry name" value="Zinc/RING finger domain, C3HC4 (zinc finger)"/>
    <property type="match status" value="1"/>
</dbReference>
<evidence type="ECO:0000256" key="1">
    <source>
        <dbReference type="ARBA" id="ARBA00000900"/>
    </source>
</evidence>
<proteinExistence type="predicted"/>
<dbReference type="SMART" id="SM00504">
    <property type="entry name" value="Ubox"/>
    <property type="match status" value="1"/>
</dbReference>
<dbReference type="FunFam" id="3.30.40.10:FF:000181">
    <property type="entry name" value="RING-type E3 ubiquitin transferase"/>
    <property type="match status" value="1"/>
</dbReference>
<dbReference type="AlphaFoldDB" id="A0A2P5YS82"/>
<evidence type="ECO:0000256" key="3">
    <source>
        <dbReference type="ARBA" id="ARBA00004906"/>
    </source>
</evidence>
<dbReference type="InterPro" id="IPR057623">
    <property type="entry name" value="PUB12-19-like_N"/>
</dbReference>
<dbReference type="Pfam" id="PF25368">
    <property type="entry name" value="PUB10_N"/>
    <property type="match status" value="1"/>
</dbReference>
<accession>A0A2P5YS82</accession>
<keyword evidence="7" id="KW-0833">Ubl conjugation pathway</keyword>
<comment type="catalytic activity">
    <reaction evidence="1">
        <text>S-ubiquitinyl-[E2 ubiquitin-conjugating enzyme]-L-cysteine + [acceptor protein]-L-lysine = [E2 ubiquitin-conjugating enzyme]-L-cysteine + N(6)-ubiquitinyl-[acceptor protein]-L-lysine.</text>
        <dbReference type="EC" id="2.3.2.27"/>
    </reaction>
</comment>
<dbReference type="Pfam" id="PF04564">
    <property type="entry name" value="U-box"/>
    <property type="match status" value="1"/>
</dbReference>
<feature type="domain" description="U-box" evidence="9">
    <location>
        <begin position="258"/>
        <end position="332"/>
    </location>
</feature>
<dbReference type="Proteomes" id="UP000239757">
    <property type="component" value="Unassembled WGS sequence"/>
</dbReference>
<gene>
    <name evidence="10" type="ORF">GOBAR_AA02148</name>
</gene>
<dbReference type="PROSITE" id="PS51698">
    <property type="entry name" value="U_BOX"/>
    <property type="match status" value="1"/>
</dbReference>
<dbReference type="PANTHER" id="PTHR23315">
    <property type="entry name" value="U BOX DOMAIN-CONTAINING"/>
    <property type="match status" value="1"/>
</dbReference>
<dbReference type="EC" id="2.3.2.27" evidence="4"/>
<dbReference type="InterPro" id="IPR036537">
    <property type="entry name" value="Adaptor_Cbl_N_dom_sf"/>
</dbReference>
<name>A0A2P5YS82_GOSBA</name>
<dbReference type="OrthoDB" id="7537227at2759"/>
<dbReference type="GO" id="GO:0016567">
    <property type="term" value="P:protein ubiquitination"/>
    <property type="evidence" value="ECO:0007669"/>
    <property type="project" value="UniProtKB-UniPathway"/>
</dbReference>
<dbReference type="CDD" id="cd21037">
    <property type="entry name" value="MLKL_NTD"/>
    <property type="match status" value="1"/>
</dbReference>
<reference evidence="10 11" key="1">
    <citation type="submission" date="2015-01" db="EMBL/GenBank/DDBJ databases">
        <title>Genome of allotetraploid Gossypium barbadense reveals genomic plasticity and fiber elongation in cotton evolution.</title>
        <authorList>
            <person name="Chen X."/>
            <person name="Liu X."/>
            <person name="Zhao B."/>
            <person name="Zheng H."/>
            <person name="Hu Y."/>
            <person name="Lu G."/>
            <person name="Yang C."/>
            <person name="Chen J."/>
            <person name="Shan C."/>
            <person name="Zhang L."/>
            <person name="Zhou Y."/>
            <person name="Wang L."/>
            <person name="Guo W."/>
            <person name="Bai Y."/>
            <person name="Ruan J."/>
            <person name="Shangguan X."/>
            <person name="Mao Y."/>
            <person name="Jiang J."/>
            <person name="Zhu Y."/>
            <person name="Lei J."/>
            <person name="Kang H."/>
            <person name="Chen S."/>
            <person name="He X."/>
            <person name="Wang R."/>
            <person name="Wang Y."/>
            <person name="Chen J."/>
            <person name="Wang L."/>
            <person name="Yu S."/>
            <person name="Wang B."/>
            <person name="Wei J."/>
            <person name="Song S."/>
            <person name="Lu X."/>
            <person name="Gao Z."/>
            <person name="Gu W."/>
            <person name="Deng X."/>
            <person name="Ma D."/>
            <person name="Wang S."/>
            <person name="Liang W."/>
            <person name="Fang L."/>
            <person name="Cai C."/>
            <person name="Zhu X."/>
            <person name="Zhou B."/>
            <person name="Zhang Y."/>
            <person name="Chen Z."/>
            <person name="Xu S."/>
            <person name="Zhu R."/>
            <person name="Wang S."/>
            <person name="Zhang T."/>
            <person name="Zhao G."/>
        </authorList>
    </citation>
    <scope>NUCLEOTIDE SEQUENCE [LARGE SCALE GENOMIC DNA]</scope>
    <source>
        <strain evidence="11">cv. Xinhai21</strain>
        <tissue evidence="10">Leaf</tissue>
    </source>
</reference>
<dbReference type="SUPFAM" id="SSF57850">
    <property type="entry name" value="RING/U-box"/>
    <property type="match status" value="1"/>
</dbReference>
<feature type="region of interest" description="Disordered" evidence="8">
    <location>
        <begin position="420"/>
        <end position="443"/>
    </location>
</feature>
<evidence type="ECO:0000256" key="7">
    <source>
        <dbReference type="ARBA" id="ARBA00022786"/>
    </source>
</evidence>
<dbReference type="InterPro" id="IPR003613">
    <property type="entry name" value="Ubox_domain"/>
</dbReference>
<organism evidence="10 11">
    <name type="scientific">Gossypium barbadense</name>
    <name type="common">Sea Island cotton</name>
    <name type="synonym">Hibiscus barbadensis</name>
    <dbReference type="NCBI Taxonomy" id="3634"/>
    <lineage>
        <taxon>Eukaryota</taxon>
        <taxon>Viridiplantae</taxon>
        <taxon>Streptophyta</taxon>
        <taxon>Embryophyta</taxon>
        <taxon>Tracheophyta</taxon>
        <taxon>Spermatophyta</taxon>
        <taxon>Magnoliopsida</taxon>
        <taxon>eudicotyledons</taxon>
        <taxon>Gunneridae</taxon>
        <taxon>Pentapetalae</taxon>
        <taxon>rosids</taxon>
        <taxon>malvids</taxon>
        <taxon>Malvales</taxon>
        <taxon>Malvaceae</taxon>
        <taxon>Malvoideae</taxon>
        <taxon>Gossypium</taxon>
    </lineage>
</organism>
<keyword evidence="6" id="KW-0677">Repeat</keyword>
<evidence type="ECO:0000256" key="6">
    <source>
        <dbReference type="ARBA" id="ARBA00022737"/>
    </source>
</evidence>
<evidence type="ECO:0000259" key="9">
    <source>
        <dbReference type="PROSITE" id="PS51698"/>
    </source>
</evidence>
<dbReference type="FunFam" id="1.20.930.20:FF:000002">
    <property type="entry name" value="RING-type E3 ubiquitin transferase"/>
    <property type="match status" value="1"/>
</dbReference>
<dbReference type="Gene3D" id="1.20.930.20">
    <property type="entry name" value="Adaptor protein Cbl, N-terminal domain"/>
    <property type="match status" value="1"/>
</dbReference>
<dbReference type="GO" id="GO:0061630">
    <property type="term" value="F:ubiquitin protein ligase activity"/>
    <property type="evidence" value="ECO:0007669"/>
    <property type="project" value="UniProtKB-EC"/>
</dbReference>
<feature type="compositionally biased region" description="Low complexity" evidence="8">
    <location>
        <begin position="424"/>
        <end position="443"/>
    </location>
</feature>
<dbReference type="InterPro" id="IPR045210">
    <property type="entry name" value="RING-Ubox_PUB"/>
</dbReference>
<evidence type="ECO:0000256" key="5">
    <source>
        <dbReference type="ARBA" id="ARBA00022679"/>
    </source>
</evidence>
<sequence length="443" mass="49457">MEEEKGALVQGLIDAVNQIASIGDYSCAVKKEYCNLARRLKLLTPMFEEIREIKEQIPEETVKALVSLKEALVSAKELLIFGSEGSKIYLVLEREQIMHKFHEVTARLEQALSRISHENLDILEEVKEQVELVLAQFRRAKGRVDVPDVELYEDLLSLYNKSNDAAADPEVLRRLAEKLQLVGIAELMQESLALHEMVSASGGDPGAIFEKMSNLLKEIKDFVQTENPNLDAPAREKNLPPSSSCAQTTTVANHKAPVIPDDFRCPISLELMKDPVIVSTGQTYERSCIEKWLEQGHRTCPKTQQTLSNPALTPNYVLRSLIAQWCEANGIEPPKRPSSSQPSKTKFACSPAELTKIQILLCKLSSSNPEDQRMAADQQHLAEAEELGVMSHLVDLAQNGTDRGKRKAAQLLQRLSRFVEQQKRSQSQAEAQAEQSLSQSHAQ</sequence>